<dbReference type="InterPro" id="IPR005471">
    <property type="entry name" value="Tscrpt_reg_IclR_N"/>
</dbReference>
<dbReference type="EMBL" id="QQZY01000003">
    <property type="protein sequence ID" value="RDI74613.1"/>
    <property type="molecule type" value="Genomic_DNA"/>
</dbReference>
<dbReference type="Pfam" id="PF01614">
    <property type="entry name" value="IclR_C"/>
    <property type="match status" value="1"/>
</dbReference>
<dbReference type="InterPro" id="IPR029016">
    <property type="entry name" value="GAF-like_dom_sf"/>
</dbReference>
<evidence type="ECO:0000259" key="4">
    <source>
        <dbReference type="PROSITE" id="PS51077"/>
    </source>
</evidence>
<dbReference type="RefSeq" id="WP_114795932.1">
    <property type="nucleotide sequence ID" value="NZ_QQZY01000003.1"/>
</dbReference>
<dbReference type="GO" id="GO:0003677">
    <property type="term" value="F:DNA binding"/>
    <property type="evidence" value="ECO:0007669"/>
    <property type="project" value="UniProtKB-KW"/>
</dbReference>
<evidence type="ECO:0000256" key="2">
    <source>
        <dbReference type="ARBA" id="ARBA00023125"/>
    </source>
</evidence>
<dbReference type="SMART" id="SM00346">
    <property type="entry name" value="HTH_ICLR"/>
    <property type="match status" value="1"/>
</dbReference>
<comment type="caution">
    <text evidence="6">The sequence shown here is derived from an EMBL/GenBank/DDBJ whole genome shotgun (WGS) entry which is preliminary data.</text>
</comment>
<evidence type="ECO:0000313" key="7">
    <source>
        <dbReference type="Proteomes" id="UP000254134"/>
    </source>
</evidence>
<feature type="domain" description="IclR-ED" evidence="5">
    <location>
        <begin position="82"/>
        <end position="264"/>
    </location>
</feature>
<protein>
    <submittedName>
        <fullName evidence="6">Transcriptional regulator</fullName>
    </submittedName>
</protein>
<proteinExistence type="predicted"/>
<feature type="domain" description="HTH iclR-type" evidence="4">
    <location>
        <begin position="21"/>
        <end position="81"/>
    </location>
</feature>
<dbReference type="InterPro" id="IPR036388">
    <property type="entry name" value="WH-like_DNA-bd_sf"/>
</dbReference>
<evidence type="ECO:0000256" key="3">
    <source>
        <dbReference type="ARBA" id="ARBA00023163"/>
    </source>
</evidence>
<keyword evidence="2" id="KW-0238">DNA-binding</keyword>
<dbReference type="Proteomes" id="UP000254134">
    <property type="component" value="Unassembled WGS sequence"/>
</dbReference>
<reference evidence="7" key="2">
    <citation type="journal article" date="2019" name="MicrobiologyOpen">
        <title>High-quality draft genome sequence of Gaiella occulta isolated from a 150 meter deep mineral water borehole and comparison with the genome sequences of other deep-branching lineages of the phylum Actinobacteria.</title>
        <authorList>
            <person name="Severino R."/>
            <person name="Froufe H.J.C."/>
            <person name="Barroso C."/>
            <person name="Albuquerque L."/>
            <person name="Lobo-da-Cunha A."/>
            <person name="da Costa M.S."/>
            <person name="Egas C."/>
        </authorList>
    </citation>
    <scope>NUCLEOTIDE SEQUENCE [LARGE SCALE GENOMIC DNA]</scope>
    <source>
        <strain evidence="7">F2-233</strain>
    </source>
</reference>
<dbReference type="InterPro" id="IPR036390">
    <property type="entry name" value="WH_DNA-bd_sf"/>
</dbReference>
<reference evidence="6 7" key="1">
    <citation type="submission" date="2018-07" db="EMBL/GenBank/DDBJ databases">
        <title>High-quality-draft genome sequence of Gaiella occulta.</title>
        <authorList>
            <person name="Severino R."/>
            <person name="Froufe H.J.C."/>
            <person name="Rainey F.A."/>
            <person name="Barroso C."/>
            <person name="Albuquerque L."/>
            <person name="Lobo-Da-Cunha A."/>
            <person name="Da Costa M.S."/>
            <person name="Egas C."/>
        </authorList>
    </citation>
    <scope>NUCLEOTIDE SEQUENCE [LARGE SCALE GENOMIC DNA]</scope>
    <source>
        <strain evidence="6 7">F2-233</strain>
    </source>
</reference>
<dbReference type="GO" id="GO:0045892">
    <property type="term" value="P:negative regulation of DNA-templated transcription"/>
    <property type="evidence" value="ECO:0007669"/>
    <property type="project" value="TreeGrafter"/>
</dbReference>
<dbReference type="OrthoDB" id="60629at2"/>
<dbReference type="PANTHER" id="PTHR30136:SF24">
    <property type="entry name" value="HTH-TYPE TRANSCRIPTIONAL REPRESSOR ALLR"/>
    <property type="match status" value="1"/>
</dbReference>
<keyword evidence="7" id="KW-1185">Reference proteome</keyword>
<dbReference type="Gene3D" id="3.30.450.40">
    <property type="match status" value="1"/>
</dbReference>
<keyword evidence="1" id="KW-0805">Transcription regulation</keyword>
<keyword evidence="3" id="KW-0804">Transcription</keyword>
<dbReference type="PANTHER" id="PTHR30136">
    <property type="entry name" value="HELIX-TURN-HELIX TRANSCRIPTIONAL REGULATOR, ICLR FAMILY"/>
    <property type="match status" value="1"/>
</dbReference>
<dbReference type="GO" id="GO:0003700">
    <property type="term" value="F:DNA-binding transcription factor activity"/>
    <property type="evidence" value="ECO:0007669"/>
    <property type="project" value="TreeGrafter"/>
</dbReference>
<dbReference type="SUPFAM" id="SSF46785">
    <property type="entry name" value="Winged helix' DNA-binding domain"/>
    <property type="match status" value="1"/>
</dbReference>
<dbReference type="InterPro" id="IPR050707">
    <property type="entry name" value="HTH_MetabolicPath_Reg"/>
</dbReference>
<dbReference type="PROSITE" id="PS51078">
    <property type="entry name" value="ICLR_ED"/>
    <property type="match status" value="1"/>
</dbReference>
<dbReference type="Gene3D" id="1.10.10.10">
    <property type="entry name" value="Winged helix-like DNA-binding domain superfamily/Winged helix DNA-binding domain"/>
    <property type="match status" value="1"/>
</dbReference>
<dbReference type="Pfam" id="PF09339">
    <property type="entry name" value="HTH_IclR"/>
    <property type="match status" value="1"/>
</dbReference>
<name>A0A7M2YWW1_9ACTN</name>
<dbReference type="AlphaFoldDB" id="A0A7M2YWW1"/>
<accession>A0A7M2YWW1</accession>
<dbReference type="InterPro" id="IPR014757">
    <property type="entry name" value="Tscrpt_reg_IclR_C"/>
</dbReference>
<evidence type="ECO:0000313" key="6">
    <source>
        <dbReference type="EMBL" id="RDI74613.1"/>
    </source>
</evidence>
<gene>
    <name evidence="6" type="ORF">Gocc_1502</name>
</gene>
<sequence>MTVVSPVSSDPADAVGTRSASSGVQATLRVLDLLAARGPLPMSELARELDTAKSTIHRICTVLLDRGWAVRDTEGRYDLGIRALRLGSRSSDLPIVTAFRTVAAEFLARHDETLALAVLDGRESLFIALAETSHPVRLVTHVGSKTPAFASASGRVVLATAPPEDVQALFGNGPLVTPAGRRLNGLPELHAILAEVREQGYAENWEETAIGLYAASVPVVNNAGQTIAALTTCIPVSRMSPERRPAIVGDLVAAGRELSELTGWLPSFGARRP</sequence>
<organism evidence="6 7">
    <name type="scientific">Gaiella occulta</name>
    <dbReference type="NCBI Taxonomy" id="1002870"/>
    <lineage>
        <taxon>Bacteria</taxon>
        <taxon>Bacillati</taxon>
        <taxon>Actinomycetota</taxon>
        <taxon>Thermoleophilia</taxon>
        <taxon>Gaiellales</taxon>
        <taxon>Gaiellaceae</taxon>
        <taxon>Gaiella</taxon>
    </lineage>
</organism>
<dbReference type="PROSITE" id="PS51077">
    <property type="entry name" value="HTH_ICLR"/>
    <property type="match status" value="1"/>
</dbReference>
<evidence type="ECO:0000256" key="1">
    <source>
        <dbReference type="ARBA" id="ARBA00023015"/>
    </source>
</evidence>
<dbReference type="SUPFAM" id="SSF55781">
    <property type="entry name" value="GAF domain-like"/>
    <property type="match status" value="1"/>
</dbReference>
<evidence type="ECO:0000259" key="5">
    <source>
        <dbReference type="PROSITE" id="PS51078"/>
    </source>
</evidence>